<dbReference type="AlphaFoldDB" id="A0A2T2YHI5"/>
<dbReference type="Pfam" id="PF12098">
    <property type="entry name" value="DUF3574"/>
    <property type="match status" value="1"/>
</dbReference>
<keyword evidence="2" id="KW-1185">Reference proteome</keyword>
<dbReference type="Proteomes" id="UP000240357">
    <property type="component" value="Unassembled WGS sequence"/>
</dbReference>
<gene>
    <name evidence="1" type="ORF">AHMF7605_16425</name>
</gene>
<organism evidence="1 2">
    <name type="scientific">Adhaeribacter arboris</name>
    <dbReference type="NCBI Taxonomy" id="2072846"/>
    <lineage>
        <taxon>Bacteria</taxon>
        <taxon>Pseudomonadati</taxon>
        <taxon>Bacteroidota</taxon>
        <taxon>Cytophagia</taxon>
        <taxon>Cytophagales</taxon>
        <taxon>Hymenobacteraceae</taxon>
        <taxon>Adhaeribacter</taxon>
    </lineage>
</organism>
<accession>A0A2T2YHI5</accession>
<reference evidence="1 2" key="1">
    <citation type="submission" date="2018-03" db="EMBL/GenBank/DDBJ databases">
        <title>Adhaeribacter sp. HMF7605 Genome sequencing and assembly.</title>
        <authorList>
            <person name="Kang H."/>
            <person name="Kang J."/>
            <person name="Cha I."/>
            <person name="Kim H."/>
            <person name="Joh K."/>
        </authorList>
    </citation>
    <scope>NUCLEOTIDE SEQUENCE [LARGE SCALE GENOMIC DNA]</scope>
    <source>
        <strain evidence="1 2">HMF7605</strain>
    </source>
</reference>
<comment type="caution">
    <text evidence="1">The sequence shown here is derived from an EMBL/GenBank/DDBJ whole genome shotgun (WGS) entry which is preliminary data.</text>
</comment>
<protein>
    <submittedName>
        <fullName evidence="1">DUF3574 domain-containing protein</fullName>
    </submittedName>
</protein>
<sequence>MIANMKTRTMFSLAVLRLRLVWLYTLLGLLLSGGLMSCEKEEVKPQPEKTEQWVLDRLYFGRSMPNGKEVSEKDWSLFVDQVITPRFPDGLTLLDAEGQWQEEDGAIIRESTFILEIVHPESKADDEKLDTIIAEYKKRFQQESVLRVTHPAEVEF</sequence>
<name>A0A2T2YHI5_9BACT</name>
<dbReference type="EMBL" id="PYFT01000001">
    <property type="protein sequence ID" value="PSR54975.1"/>
    <property type="molecule type" value="Genomic_DNA"/>
</dbReference>
<evidence type="ECO:0000313" key="1">
    <source>
        <dbReference type="EMBL" id="PSR54975.1"/>
    </source>
</evidence>
<proteinExistence type="predicted"/>
<evidence type="ECO:0000313" key="2">
    <source>
        <dbReference type="Proteomes" id="UP000240357"/>
    </source>
</evidence>
<dbReference type="InterPro" id="IPR021957">
    <property type="entry name" value="DUF3574"/>
</dbReference>